<name>A0A9D4K892_DREPO</name>
<dbReference type="AlphaFoldDB" id="A0A9D4K892"/>
<organism evidence="1 2">
    <name type="scientific">Dreissena polymorpha</name>
    <name type="common">Zebra mussel</name>
    <name type="synonym">Mytilus polymorpha</name>
    <dbReference type="NCBI Taxonomy" id="45954"/>
    <lineage>
        <taxon>Eukaryota</taxon>
        <taxon>Metazoa</taxon>
        <taxon>Spiralia</taxon>
        <taxon>Lophotrochozoa</taxon>
        <taxon>Mollusca</taxon>
        <taxon>Bivalvia</taxon>
        <taxon>Autobranchia</taxon>
        <taxon>Heteroconchia</taxon>
        <taxon>Euheterodonta</taxon>
        <taxon>Imparidentia</taxon>
        <taxon>Neoheterodontei</taxon>
        <taxon>Myida</taxon>
        <taxon>Dreissenoidea</taxon>
        <taxon>Dreissenidae</taxon>
        <taxon>Dreissena</taxon>
    </lineage>
</organism>
<dbReference type="EMBL" id="JAIWYP010000004">
    <property type="protein sequence ID" value="KAH3834923.1"/>
    <property type="molecule type" value="Genomic_DNA"/>
</dbReference>
<protein>
    <submittedName>
        <fullName evidence="1">Uncharacterized protein</fullName>
    </submittedName>
</protein>
<comment type="caution">
    <text evidence="1">The sequence shown here is derived from an EMBL/GenBank/DDBJ whole genome shotgun (WGS) entry which is preliminary data.</text>
</comment>
<sequence length="162" mass="17831">MLKCQLLLEQICCESIGENFKCRVGSFPSPIEGQVKATKTVIPHPLETKTIAGFVRKSDLIEAAVTETGDLHTAFSVCPREVSLKNHGKTARIPVRVCNLSAKTIKIESKSVLCNLEEVKVLRSVNLCENSYAENEEVNVCSIQFKTTNHIVTSGLILRSQS</sequence>
<evidence type="ECO:0000313" key="1">
    <source>
        <dbReference type="EMBL" id="KAH3834923.1"/>
    </source>
</evidence>
<proteinExistence type="predicted"/>
<gene>
    <name evidence="1" type="ORF">DPMN_108256</name>
</gene>
<reference evidence="1" key="2">
    <citation type="submission" date="2020-11" db="EMBL/GenBank/DDBJ databases">
        <authorList>
            <person name="McCartney M.A."/>
            <person name="Auch B."/>
            <person name="Kono T."/>
            <person name="Mallez S."/>
            <person name="Becker A."/>
            <person name="Gohl D.M."/>
            <person name="Silverstein K.A.T."/>
            <person name="Koren S."/>
            <person name="Bechman K.B."/>
            <person name="Herman A."/>
            <person name="Abrahante J.E."/>
            <person name="Garbe J."/>
        </authorList>
    </citation>
    <scope>NUCLEOTIDE SEQUENCE</scope>
    <source>
        <strain evidence="1">Duluth1</strain>
        <tissue evidence="1">Whole animal</tissue>
    </source>
</reference>
<reference evidence="1" key="1">
    <citation type="journal article" date="2019" name="bioRxiv">
        <title>The Genome of the Zebra Mussel, Dreissena polymorpha: A Resource for Invasive Species Research.</title>
        <authorList>
            <person name="McCartney M.A."/>
            <person name="Auch B."/>
            <person name="Kono T."/>
            <person name="Mallez S."/>
            <person name="Zhang Y."/>
            <person name="Obille A."/>
            <person name="Becker A."/>
            <person name="Abrahante J.E."/>
            <person name="Garbe J."/>
            <person name="Badalamenti J.P."/>
            <person name="Herman A."/>
            <person name="Mangelson H."/>
            <person name="Liachko I."/>
            <person name="Sullivan S."/>
            <person name="Sone E.D."/>
            <person name="Koren S."/>
            <person name="Silverstein K.A.T."/>
            <person name="Beckman K.B."/>
            <person name="Gohl D.M."/>
        </authorList>
    </citation>
    <scope>NUCLEOTIDE SEQUENCE</scope>
    <source>
        <strain evidence="1">Duluth1</strain>
        <tissue evidence="1">Whole animal</tissue>
    </source>
</reference>
<accession>A0A9D4K892</accession>
<evidence type="ECO:0000313" key="2">
    <source>
        <dbReference type="Proteomes" id="UP000828390"/>
    </source>
</evidence>
<keyword evidence="2" id="KW-1185">Reference proteome</keyword>
<dbReference type="Proteomes" id="UP000828390">
    <property type="component" value="Unassembled WGS sequence"/>
</dbReference>